<evidence type="ECO:0000259" key="2">
    <source>
        <dbReference type="Pfam" id="PF23572"/>
    </source>
</evidence>
<dbReference type="EMBL" id="DSGB01000006">
    <property type="protein sequence ID" value="HER96997.1"/>
    <property type="molecule type" value="Genomic_DNA"/>
</dbReference>
<dbReference type="PANTHER" id="PTHR31901:SF9">
    <property type="entry name" value="GH3 DOMAIN-CONTAINING PROTEIN"/>
    <property type="match status" value="1"/>
</dbReference>
<dbReference type="InterPro" id="IPR004993">
    <property type="entry name" value="GH3"/>
</dbReference>
<protein>
    <submittedName>
        <fullName evidence="3">GH3 auxin-responsive promoter family protein</fullName>
    </submittedName>
</protein>
<gene>
    <name evidence="3" type="ORF">ENO59_10900</name>
</gene>
<proteinExistence type="predicted"/>
<reference evidence="3" key="1">
    <citation type="journal article" date="2020" name="mSystems">
        <title>Genome- and Community-Level Interaction Insights into Carbon Utilization and Element Cycling Functions of Hydrothermarchaeota in Hydrothermal Sediment.</title>
        <authorList>
            <person name="Zhou Z."/>
            <person name="Liu Y."/>
            <person name="Xu W."/>
            <person name="Pan J."/>
            <person name="Luo Z.H."/>
            <person name="Li M."/>
        </authorList>
    </citation>
    <scope>NUCLEOTIDE SEQUENCE [LARGE SCALE GENOMIC DNA]</scope>
    <source>
        <strain evidence="3">SpSt-143</strain>
    </source>
</reference>
<dbReference type="GO" id="GO:0005737">
    <property type="term" value="C:cytoplasm"/>
    <property type="evidence" value="ECO:0007669"/>
    <property type="project" value="TreeGrafter"/>
</dbReference>
<feature type="domain" description="GH3 C-terminal" evidence="2">
    <location>
        <begin position="385"/>
        <end position="497"/>
    </location>
</feature>
<dbReference type="Pfam" id="PF03321">
    <property type="entry name" value="GH3"/>
    <property type="match status" value="1"/>
</dbReference>
<dbReference type="PANTHER" id="PTHR31901">
    <property type="entry name" value="GH3 DOMAIN-CONTAINING PROTEIN"/>
    <property type="match status" value="1"/>
</dbReference>
<dbReference type="GO" id="GO:0016881">
    <property type="term" value="F:acid-amino acid ligase activity"/>
    <property type="evidence" value="ECO:0007669"/>
    <property type="project" value="TreeGrafter"/>
</dbReference>
<dbReference type="AlphaFoldDB" id="A0A7V2F7C3"/>
<name>A0A7V2F7C3_RHOMR</name>
<organism evidence="3">
    <name type="scientific">Rhodothermus marinus</name>
    <name type="common">Rhodothermus obamensis</name>
    <dbReference type="NCBI Taxonomy" id="29549"/>
    <lineage>
        <taxon>Bacteria</taxon>
        <taxon>Pseudomonadati</taxon>
        <taxon>Rhodothermota</taxon>
        <taxon>Rhodothermia</taxon>
        <taxon>Rhodothermales</taxon>
        <taxon>Rhodothermaceae</taxon>
        <taxon>Rhodothermus</taxon>
    </lineage>
</organism>
<sequence>MLPYRLLAFLPLLRRIRRFMHDPVGTQERVLRRLLQRAAHTEWGQRYGFAELARARDVVRAYQERVPLHTYADLRADVERMRQGMTDICWPGRIRYFAVSSGTASSGTLLPVSREMLWANRRFSLSVGLHYLIQSQRGAFLRGRHLSLPGRVDEDAQHPGTWVGEISALVFLHAPWYLRWGYQAVPEQLLQHPNWEAKLRAIAARAVTQDVRLVVMAPTWALVLFSMLLEEARRQGRPATTIGALWPHLQVFISGGVALSSYRTLIEEYVGLPTLDFVETYGASEGFFAFQSSNDDPALLLHLDNGIFYEFVPIDALHTTNPPRHTVATLEPGVRYALYVTTCSGLWSYSVRDVVRFTQTRPPKLLVAGRTSEMLDLYGEAVFGEEAQAALEEACRQTQARVRTYHIAPKPATRNQPPTHQWLIEFEHPPQQLADFARCIDTYLQRVNRHYQIRREAGAFALPEVVALPPGAFYSWLRQHRSRLSGQTKVPRMQPDRSLADALLAQSQRWATSAETFPNSSA</sequence>
<dbReference type="InterPro" id="IPR055378">
    <property type="entry name" value="GH3_C"/>
</dbReference>
<dbReference type="Pfam" id="PF23571">
    <property type="entry name" value="GH3_M"/>
    <property type="match status" value="1"/>
</dbReference>
<feature type="domain" description="GH3 middle" evidence="1">
    <location>
        <begin position="301"/>
        <end position="370"/>
    </location>
</feature>
<evidence type="ECO:0000259" key="1">
    <source>
        <dbReference type="Pfam" id="PF23571"/>
    </source>
</evidence>
<dbReference type="InterPro" id="IPR055377">
    <property type="entry name" value="GH3_M"/>
</dbReference>
<dbReference type="Pfam" id="PF23572">
    <property type="entry name" value="GH3_C"/>
    <property type="match status" value="1"/>
</dbReference>
<accession>A0A7V2F7C3</accession>
<evidence type="ECO:0000313" key="3">
    <source>
        <dbReference type="EMBL" id="HER96997.1"/>
    </source>
</evidence>
<comment type="caution">
    <text evidence="3">The sequence shown here is derived from an EMBL/GenBank/DDBJ whole genome shotgun (WGS) entry which is preliminary data.</text>
</comment>